<dbReference type="EMBL" id="JH597958">
    <property type="status" value="NOT_ANNOTATED_CDS"/>
    <property type="molecule type" value="Genomic_DNA"/>
</dbReference>
<evidence type="ECO:0000313" key="2">
    <source>
        <dbReference type="Proteomes" id="UP000011713"/>
    </source>
</evidence>
<dbReference type="Proteomes" id="UP000011713">
    <property type="component" value="Unassembled WGS sequence"/>
</dbReference>
<dbReference type="InParanoid" id="M4BV06"/>
<sequence>MVLEMRPPRLKGLHILFRHVTIVPLDGPFTTRVSGCHAVPDAPDYSLWVVLLNREATAQWYPV</sequence>
<organism evidence="1 2">
    <name type="scientific">Hyaloperonospora arabidopsidis (strain Emoy2)</name>
    <name type="common">Downy mildew agent</name>
    <name type="synonym">Peronospora arabidopsidis</name>
    <dbReference type="NCBI Taxonomy" id="559515"/>
    <lineage>
        <taxon>Eukaryota</taxon>
        <taxon>Sar</taxon>
        <taxon>Stramenopiles</taxon>
        <taxon>Oomycota</taxon>
        <taxon>Peronosporomycetes</taxon>
        <taxon>Peronosporales</taxon>
        <taxon>Peronosporaceae</taxon>
        <taxon>Hyaloperonospora</taxon>
    </lineage>
</organism>
<evidence type="ECO:0000313" key="1">
    <source>
        <dbReference type="EnsemblProtists" id="HpaP810346"/>
    </source>
</evidence>
<dbReference type="VEuPathDB" id="FungiDB:HpaG810346"/>
<protein>
    <submittedName>
        <fullName evidence="1">Uncharacterized protein</fullName>
    </submittedName>
</protein>
<dbReference type="AlphaFoldDB" id="M4BV06"/>
<reference evidence="2" key="1">
    <citation type="journal article" date="2010" name="Science">
        <title>Signatures of adaptation to obligate biotrophy in the Hyaloperonospora arabidopsidis genome.</title>
        <authorList>
            <person name="Baxter L."/>
            <person name="Tripathy S."/>
            <person name="Ishaque N."/>
            <person name="Boot N."/>
            <person name="Cabral A."/>
            <person name="Kemen E."/>
            <person name="Thines M."/>
            <person name="Ah-Fong A."/>
            <person name="Anderson R."/>
            <person name="Badejoko W."/>
            <person name="Bittner-Eddy P."/>
            <person name="Boore J.L."/>
            <person name="Chibucos M.C."/>
            <person name="Coates M."/>
            <person name="Dehal P."/>
            <person name="Delehaunty K."/>
            <person name="Dong S."/>
            <person name="Downton P."/>
            <person name="Dumas B."/>
            <person name="Fabro G."/>
            <person name="Fronick C."/>
            <person name="Fuerstenberg S.I."/>
            <person name="Fulton L."/>
            <person name="Gaulin E."/>
            <person name="Govers F."/>
            <person name="Hughes L."/>
            <person name="Humphray S."/>
            <person name="Jiang R.H."/>
            <person name="Judelson H."/>
            <person name="Kamoun S."/>
            <person name="Kyung K."/>
            <person name="Meijer H."/>
            <person name="Minx P."/>
            <person name="Morris P."/>
            <person name="Nelson J."/>
            <person name="Phuntumart V."/>
            <person name="Qutob D."/>
            <person name="Rehmany A."/>
            <person name="Rougon-Cardoso A."/>
            <person name="Ryden P."/>
            <person name="Torto-Alalibo T."/>
            <person name="Studholme D."/>
            <person name="Wang Y."/>
            <person name="Win J."/>
            <person name="Wood J."/>
            <person name="Clifton S.W."/>
            <person name="Rogers J."/>
            <person name="Van den Ackerveken G."/>
            <person name="Jones J.D."/>
            <person name="McDowell J.M."/>
            <person name="Beynon J."/>
            <person name="Tyler B.M."/>
        </authorList>
    </citation>
    <scope>NUCLEOTIDE SEQUENCE [LARGE SCALE GENOMIC DNA]</scope>
    <source>
        <strain evidence="2">Emoy2</strain>
    </source>
</reference>
<dbReference type="EnsemblProtists" id="HpaT810346">
    <property type="protein sequence ID" value="HpaP810346"/>
    <property type="gene ID" value="HpaG810346"/>
</dbReference>
<dbReference type="HOGENOM" id="CLU_2890541_0_0_1"/>
<proteinExistence type="predicted"/>
<name>M4BV06_HYAAE</name>
<reference evidence="1" key="2">
    <citation type="submission" date="2015-06" db="UniProtKB">
        <authorList>
            <consortium name="EnsemblProtists"/>
        </authorList>
    </citation>
    <scope>IDENTIFICATION</scope>
    <source>
        <strain evidence="1">Emoy2</strain>
    </source>
</reference>
<keyword evidence="2" id="KW-1185">Reference proteome</keyword>
<accession>M4BV06</accession>